<organism evidence="10 11">
    <name type="scientific">Fictibacillus macauensis ZFHKF-1</name>
    <dbReference type="NCBI Taxonomy" id="1196324"/>
    <lineage>
        <taxon>Bacteria</taxon>
        <taxon>Bacillati</taxon>
        <taxon>Bacillota</taxon>
        <taxon>Bacilli</taxon>
        <taxon>Bacillales</taxon>
        <taxon>Fictibacillaceae</taxon>
        <taxon>Fictibacillus</taxon>
    </lineage>
</organism>
<comment type="caution">
    <text evidence="10">The sequence shown here is derived from an EMBL/GenBank/DDBJ whole genome shotgun (WGS) entry which is preliminary data.</text>
</comment>
<evidence type="ECO:0000256" key="2">
    <source>
        <dbReference type="ARBA" id="ARBA00022617"/>
    </source>
</evidence>
<reference evidence="10 11" key="1">
    <citation type="journal article" date="2012" name="J. Bacteriol.">
        <title>Genome of Bacillus macauensis ZFHKF-1, a Long-Chain-Forming Bacterium.</title>
        <authorList>
            <person name="Cai L."/>
            <person name="Zhang T."/>
        </authorList>
    </citation>
    <scope>NUCLEOTIDE SEQUENCE [LARGE SCALE GENOMIC DNA]</scope>
    <source>
        <strain evidence="10 11">ZFHKF-1</strain>
    </source>
</reference>
<dbReference type="Gene3D" id="1.10.760.10">
    <property type="entry name" value="Cytochrome c-like domain"/>
    <property type="match status" value="1"/>
</dbReference>
<dbReference type="SUPFAM" id="SSF46626">
    <property type="entry name" value="Cytochrome c"/>
    <property type="match status" value="1"/>
</dbReference>
<dbReference type="PROSITE" id="PS51007">
    <property type="entry name" value="CYTC"/>
    <property type="match status" value="1"/>
</dbReference>
<accession>I8AMS4</accession>
<dbReference type="InterPro" id="IPR009056">
    <property type="entry name" value="Cyt_c-like_dom"/>
</dbReference>
<keyword evidence="2 6" id="KW-0349">Heme</keyword>
<dbReference type="GO" id="GO:0020037">
    <property type="term" value="F:heme binding"/>
    <property type="evidence" value="ECO:0007669"/>
    <property type="project" value="InterPro"/>
</dbReference>
<keyword evidence="3 7" id="KW-0479">Metal-binding</keyword>
<dbReference type="InterPro" id="IPR051811">
    <property type="entry name" value="Cytochrome_c550/c551-like"/>
</dbReference>
<dbReference type="PANTHER" id="PTHR37823">
    <property type="entry name" value="CYTOCHROME C-553-LIKE"/>
    <property type="match status" value="1"/>
</dbReference>
<dbReference type="InterPro" id="IPR012218">
    <property type="entry name" value="Cyt_c_BACSU-c550-type"/>
</dbReference>
<evidence type="ECO:0000313" key="10">
    <source>
        <dbReference type="EMBL" id="EIT86984.1"/>
    </source>
</evidence>
<sequence length="106" mass="11427">MKKRLLIASLALLTLGACSNDDQATKNKHNKQNTEAADSLYKQNCARCHGVDLQGNIGPSLQKIGSKYSAKEIKGIIENGRNGMPGGILTGGDAKLLGEWLQKNYK</sequence>
<evidence type="ECO:0000256" key="5">
    <source>
        <dbReference type="ARBA" id="ARBA00023004"/>
    </source>
</evidence>
<comment type="PTM">
    <text evidence="6">Binds 1 heme c group covalently per subunit.</text>
</comment>
<dbReference type="GO" id="GO:0009055">
    <property type="term" value="F:electron transfer activity"/>
    <property type="evidence" value="ECO:0007669"/>
    <property type="project" value="InterPro"/>
</dbReference>
<feature type="binding site" description="covalent" evidence="6">
    <location>
        <position position="48"/>
    </location>
    <ligand>
        <name>heme c</name>
        <dbReference type="ChEBI" id="CHEBI:61717"/>
    </ligand>
</feature>
<dbReference type="Proteomes" id="UP000004080">
    <property type="component" value="Unassembled WGS sequence"/>
</dbReference>
<keyword evidence="11" id="KW-1185">Reference proteome</keyword>
<feature type="binding site" description="covalent" evidence="6">
    <location>
        <position position="45"/>
    </location>
    <ligand>
        <name>heme c</name>
        <dbReference type="ChEBI" id="CHEBI:61717"/>
    </ligand>
</feature>
<dbReference type="PIRSF" id="PIRSF000025">
    <property type="entry name" value="Cytc_Bsub_c550"/>
    <property type="match status" value="1"/>
</dbReference>
<dbReference type="Pfam" id="PF13442">
    <property type="entry name" value="Cytochrome_CBB3"/>
    <property type="match status" value="1"/>
</dbReference>
<dbReference type="STRING" id="1196324.A374_01974"/>
<feature type="domain" description="Cytochrome c" evidence="9">
    <location>
        <begin position="32"/>
        <end position="105"/>
    </location>
</feature>
<keyword evidence="4" id="KW-0249">Electron transport</keyword>
<evidence type="ECO:0000256" key="8">
    <source>
        <dbReference type="SAM" id="SignalP"/>
    </source>
</evidence>
<evidence type="ECO:0000256" key="4">
    <source>
        <dbReference type="ARBA" id="ARBA00022982"/>
    </source>
</evidence>
<dbReference type="InterPro" id="IPR036909">
    <property type="entry name" value="Cyt_c-like_dom_sf"/>
</dbReference>
<dbReference type="NCBIfam" id="NF045774">
    <property type="entry name" value="cytochro_C551"/>
    <property type="match status" value="1"/>
</dbReference>
<keyword evidence="5 7" id="KW-0408">Iron</keyword>
<protein>
    <submittedName>
        <fullName evidence="10">Cytochrome C class I</fullName>
    </submittedName>
</protein>
<dbReference type="EMBL" id="AKKV01000019">
    <property type="protein sequence ID" value="EIT86984.1"/>
    <property type="molecule type" value="Genomic_DNA"/>
</dbReference>
<feature type="binding site" description="axial binding residue" evidence="7">
    <location>
        <position position="49"/>
    </location>
    <ligand>
        <name>heme c</name>
        <dbReference type="ChEBI" id="CHEBI:61717"/>
    </ligand>
    <ligandPart>
        <name>Fe</name>
        <dbReference type="ChEBI" id="CHEBI:18248"/>
    </ligandPart>
</feature>
<dbReference type="GO" id="GO:0016020">
    <property type="term" value="C:membrane"/>
    <property type="evidence" value="ECO:0007669"/>
    <property type="project" value="InterPro"/>
</dbReference>
<evidence type="ECO:0000313" key="11">
    <source>
        <dbReference type="Proteomes" id="UP000004080"/>
    </source>
</evidence>
<dbReference type="PROSITE" id="PS51257">
    <property type="entry name" value="PROKAR_LIPOPROTEIN"/>
    <property type="match status" value="1"/>
</dbReference>
<evidence type="ECO:0000256" key="6">
    <source>
        <dbReference type="PIRSR" id="PIRSR000025-1"/>
    </source>
</evidence>
<evidence type="ECO:0000259" key="9">
    <source>
        <dbReference type="PROSITE" id="PS51007"/>
    </source>
</evidence>
<name>I8AMS4_9BACL</name>
<dbReference type="InterPro" id="IPR054782">
    <property type="entry name" value="Cytochro_C551"/>
</dbReference>
<evidence type="ECO:0000256" key="3">
    <source>
        <dbReference type="ARBA" id="ARBA00022723"/>
    </source>
</evidence>
<keyword evidence="1" id="KW-0813">Transport</keyword>
<dbReference type="PANTHER" id="PTHR37823:SF4">
    <property type="entry name" value="MENAQUINOL-CYTOCHROME C REDUCTASE CYTOCHROME B_C SUBUNIT"/>
    <property type="match status" value="1"/>
</dbReference>
<feature type="signal peptide" evidence="8">
    <location>
        <begin position="1"/>
        <end position="24"/>
    </location>
</feature>
<dbReference type="AlphaFoldDB" id="I8AMS4"/>
<dbReference type="RefSeq" id="WP_007200496.1">
    <property type="nucleotide sequence ID" value="NZ_AKKV01000019.1"/>
</dbReference>
<dbReference type="PATRIC" id="fig|1196324.3.peg.393"/>
<dbReference type="OrthoDB" id="7933886at2"/>
<gene>
    <name evidence="10" type="ORF">A374_01974</name>
</gene>
<keyword evidence="8" id="KW-0732">Signal</keyword>
<dbReference type="GO" id="GO:0005506">
    <property type="term" value="F:iron ion binding"/>
    <property type="evidence" value="ECO:0007669"/>
    <property type="project" value="InterPro"/>
</dbReference>
<dbReference type="eggNOG" id="COG2010">
    <property type="taxonomic scope" value="Bacteria"/>
</dbReference>
<feature type="binding site" description="axial binding residue" evidence="7">
    <location>
        <position position="84"/>
    </location>
    <ligand>
        <name>heme c</name>
        <dbReference type="ChEBI" id="CHEBI:61717"/>
    </ligand>
    <ligandPart>
        <name>Fe</name>
        <dbReference type="ChEBI" id="CHEBI:18248"/>
    </ligandPart>
</feature>
<feature type="chain" id="PRO_5003713345" evidence="8">
    <location>
        <begin position="25"/>
        <end position="106"/>
    </location>
</feature>
<evidence type="ECO:0000256" key="1">
    <source>
        <dbReference type="ARBA" id="ARBA00022448"/>
    </source>
</evidence>
<evidence type="ECO:0000256" key="7">
    <source>
        <dbReference type="PIRSR" id="PIRSR000025-2"/>
    </source>
</evidence>
<proteinExistence type="predicted"/>